<evidence type="ECO:0000313" key="2">
    <source>
        <dbReference type="Proteomes" id="UP000011115"/>
    </source>
</evidence>
<sequence>MNLGELGLENEEGKSRVKLATQSASRTYLPFFAEDFSALRRGRGSLCLKIYFATKYLNASPRRIMPPRRAVRDRLARRNVEDQGVPNAPEGKLKI</sequence>
<reference evidence="2" key="1">
    <citation type="journal article" date="2011" name="Nature">
        <title>Genome sequence and analysis of the tuber crop potato.</title>
        <authorList>
            <consortium name="The Potato Genome Sequencing Consortium"/>
        </authorList>
    </citation>
    <scope>NUCLEOTIDE SEQUENCE [LARGE SCALE GENOMIC DNA]</scope>
    <source>
        <strain evidence="2">cv. DM1-3 516 R44</strain>
    </source>
</reference>
<dbReference type="Proteomes" id="UP000011115">
    <property type="component" value="Unassembled WGS sequence"/>
</dbReference>
<name>M1DTZ6_SOLTU</name>
<accession>M1DTZ6</accession>
<keyword evidence="2" id="KW-1185">Reference proteome</keyword>
<organism evidence="1 2">
    <name type="scientific">Solanum tuberosum</name>
    <name type="common">Potato</name>
    <dbReference type="NCBI Taxonomy" id="4113"/>
    <lineage>
        <taxon>Eukaryota</taxon>
        <taxon>Viridiplantae</taxon>
        <taxon>Streptophyta</taxon>
        <taxon>Embryophyta</taxon>
        <taxon>Tracheophyta</taxon>
        <taxon>Spermatophyta</taxon>
        <taxon>Magnoliopsida</taxon>
        <taxon>eudicotyledons</taxon>
        <taxon>Gunneridae</taxon>
        <taxon>Pentapetalae</taxon>
        <taxon>asterids</taxon>
        <taxon>lamiids</taxon>
        <taxon>Solanales</taxon>
        <taxon>Solanaceae</taxon>
        <taxon>Solanoideae</taxon>
        <taxon>Solaneae</taxon>
        <taxon>Solanum</taxon>
    </lineage>
</organism>
<reference evidence="1" key="2">
    <citation type="submission" date="2015-06" db="UniProtKB">
        <authorList>
            <consortium name="EnsemblPlants"/>
        </authorList>
    </citation>
    <scope>IDENTIFICATION</scope>
    <source>
        <strain evidence="1">DM1-3 516 R44</strain>
    </source>
</reference>
<evidence type="ECO:0000313" key="1">
    <source>
        <dbReference type="EnsemblPlants" id="PGSC0003DMT400094365"/>
    </source>
</evidence>
<dbReference type="Gramene" id="PGSC0003DMT400094365">
    <property type="protein sequence ID" value="PGSC0003DMT400094365"/>
    <property type="gene ID" value="PGSC0003DMG400043936"/>
</dbReference>
<dbReference type="PaxDb" id="4113-PGSC0003DMT400094365"/>
<proteinExistence type="predicted"/>
<dbReference type="InParanoid" id="M1DTZ6"/>
<protein>
    <submittedName>
        <fullName evidence="1">Uncharacterized protein</fullName>
    </submittedName>
</protein>
<dbReference type="EnsemblPlants" id="PGSC0003DMT400094365">
    <property type="protein sequence ID" value="PGSC0003DMT400094365"/>
    <property type="gene ID" value="PGSC0003DMG400043936"/>
</dbReference>
<dbReference type="AlphaFoldDB" id="M1DTZ6"/>
<dbReference type="HOGENOM" id="CLU_2376916_0_0_1"/>